<reference evidence="1 2" key="1">
    <citation type="submission" date="2021-05" db="EMBL/GenBank/DDBJ databases">
        <title>A Polyphasic approach of four new species of the genus Ohtaekwangia: Ohtaekwangia histidinii sp. nov., Ohtaekwangia cretensis sp. nov., Ohtaekwangia indiensis sp. nov., Ohtaekwangia reichenbachii sp. nov. from diverse environment.</title>
        <authorList>
            <person name="Octaviana S."/>
        </authorList>
    </citation>
    <scope>NUCLEOTIDE SEQUENCE [LARGE SCALE GENOMIC DNA]</scope>
    <source>
        <strain evidence="1 2">PWU5</strain>
    </source>
</reference>
<dbReference type="RefSeq" id="WP_254087518.1">
    <property type="nucleotide sequence ID" value="NZ_JAHESE010000045.1"/>
</dbReference>
<proteinExistence type="predicted"/>
<dbReference type="EMBL" id="JAHESE010000045">
    <property type="protein sequence ID" value="MBT1711949.1"/>
    <property type="molecule type" value="Genomic_DNA"/>
</dbReference>
<sequence length="177" mass="20321">MKNKIPSSQLADSAKVAFLLNLYNAQAYMKLFDERTREIVMRSGWFEGRQINTSAFQEMALNEGYFWFDKADQLLTEFGNLKILFNTTVGVDETAHFDAIKAMRDIDPKWIKESYFLRIDSKRLCPIGQAYSNHMTLMVDTEGDIYGGYDDFLCLVGRDVQEALTAICANKKFPELP</sequence>
<dbReference type="InterPro" id="IPR025850">
    <property type="entry name" value="SUKH-3"/>
</dbReference>
<name>A0AAP2E517_9BACT</name>
<evidence type="ECO:0000313" key="1">
    <source>
        <dbReference type="EMBL" id="MBT1711949.1"/>
    </source>
</evidence>
<protein>
    <submittedName>
        <fullName evidence="1">SUKH-3 domain-containing protein</fullName>
    </submittedName>
</protein>
<evidence type="ECO:0000313" key="2">
    <source>
        <dbReference type="Proteomes" id="UP001319080"/>
    </source>
</evidence>
<keyword evidence="2" id="KW-1185">Reference proteome</keyword>
<accession>A0AAP2E517</accession>
<comment type="caution">
    <text evidence="1">The sequence shown here is derived from an EMBL/GenBank/DDBJ whole genome shotgun (WGS) entry which is preliminary data.</text>
</comment>
<dbReference type="Pfam" id="PF14433">
    <property type="entry name" value="SUKH-3"/>
    <property type="match status" value="1"/>
</dbReference>
<dbReference type="AlphaFoldDB" id="A0AAP2E517"/>
<dbReference type="Proteomes" id="UP001319080">
    <property type="component" value="Unassembled WGS sequence"/>
</dbReference>
<gene>
    <name evidence="1" type="ORF">KK062_27145</name>
</gene>
<organism evidence="1 2">
    <name type="scientific">Dawidia cretensis</name>
    <dbReference type="NCBI Taxonomy" id="2782350"/>
    <lineage>
        <taxon>Bacteria</taxon>
        <taxon>Pseudomonadati</taxon>
        <taxon>Bacteroidota</taxon>
        <taxon>Cytophagia</taxon>
        <taxon>Cytophagales</taxon>
        <taxon>Chryseotaleaceae</taxon>
        <taxon>Dawidia</taxon>
    </lineage>
</organism>